<dbReference type="AlphaFoldDB" id="A0A512J730"/>
<accession>A0A512J730</accession>
<keyword evidence="6" id="KW-0808">Transferase</keyword>
<evidence type="ECO:0000313" key="10">
    <source>
        <dbReference type="Proteomes" id="UP000321960"/>
    </source>
</evidence>
<dbReference type="InterPro" id="IPR008284">
    <property type="entry name" value="MoCF_biosynth_CS"/>
</dbReference>
<evidence type="ECO:0000256" key="3">
    <source>
        <dbReference type="ARBA" id="ARBA00010763"/>
    </source>
</evidence>
<evidence type="ECO:0000259" key="7">
    <source>
        <dbReference type="SMART" id="SM00852"/>
    </source>
</evidence>
<dbReference type="Pfam" id="PF03453">
    <property type="entry name" value="MoeA_N"/>
    <property type="match status" value="1"/>
</dbReference>
<reference evidence="11" key="2">
    <citation type="journal article" date="2019" name="Int. J. Syst. Evol. Microbiol.">
        <title>The Global Catalogue of Microorganisms (GCM) 10K type strain sequencing project: providing services to taxonomists for standard genome sequencing and annotation.</title>
        <authorList>
            <consortium name="The Broad Institute Genomics Platform"/>
            <consortium name="The Broad Institute Genome Sequencing Center for Infectious Disease"/>
            <person name="Wu L."/>
            <person name="Ma J."/>
        </authorList>
    </citation>
    <scope>NUCLEOTIDE SEQUENCE [LARGE SCALE GENOMIC DNA]</scope>
    <source>
        <strain evidence="11">NBRC 107715</strain>
    </source>
</reference>
<dbReference type="NCBIfam" id="TIGR00177">
    <property type="entry name" value="molyb_syn"/>
    <property type="match status" value="1"/>
</dbReference>
<feature type="domain" description="MoaB/Mog" evidence="7">
    <location>
        <begin position="214"/>
        <end position="353"/>
    </location>
</feature>
<dbReference type="NCBIfam" id="NF045515">
    <property type="entry name" value="Glp_gephyrin"/>
    <property type="match status" value="1"/>
</dbReference>
<dbReference type="EC" id="2.10.1.1" evidence="6"/>
<dbReference type="Gene3D" id="2.40.340.10">
    <property type="entry name" value="MoeA, C-terminal, domain IV"/>
    <property type="match status" value="1"/>
</dbReference>
<reference evidence="9" key="4">
    <citation type="submission" date="2023-01" db="EMBL/GenBank/DDBJ databases">
        <title>Draft genome sequence of Methylobacterium oxalidis strain NBRC 107715.</title>
        <authorList>
            <person name="Sun Q."/>
            <person name="Mori K."/>
        </authorList>
    </citation>
    <scope>NUCLEOTIDE SEQUENCE</scope>
    <source>
        <strain evidence="9">NBRC 107715</strain>
    </source>
</reference>
<dbReference type="SUPFAM" id="SSF53218">
    <property type="entry name" value="Molybdenum cofactor biosynthesis proteins"/>
    <property type="match status" value="1"/>
</dbReference>
<dbReference type="Gene3D" id="3.90.105.10">
    <property type="entry name" value="Molybdopterin biosynthesis moea protein, domain 2"/>
    <property type="match status" value="1"/>
</dbReference>
<evidence type="ECO:0000313" key="8">
    <source>
        <dbReference type="EMBL" id="GEP05776.1"/>
    </source>
</evidence>
<dbReference type="PANTHER" id="PTHR10192">
    <property type="entry name" value="MOLYBDOPTERIN BIOSYNTHESIS PROTEIN"/>
    <property type="match status" value="1"/>
</dbReference>
<dbReference type="InterPro" id="IPR005111">
    <property type="entry name" value="MoeA_C_domain_IV"/>
</dbReference>
<evidence type="ECO:0000313" key="11">
    <source>
        <dbReference type="Proteomes" id="UP001156856"/>
    </source>
</evidence>
<reference evidence="8 10" key="3">
    <citation type="submission" date="2019-07" db="EMBL/GenBank/DDBJ databases">
        <title>Whole genome shotgun sequence of Methylobacterium oxalidis NBRC 107715.</title>
        <authorList>
            <person name="Hosoyama A."/>
            <person name="Uohara A."/>
            <person name="Ohji S."/>
            <person name="Ichikawa N."/>
        </authorList>
    </citation>
    <scope>NUCLEOTIDE SEQUENCE [LARGE SCALE GENOMIC DNA]</scope>
    <source>
        <strain evidence="8 10">NBRC 107715</strain>
    </source>
</reference>
<keyword evidence="11" id="KW-1185">Reference proteome</keyword>
<dbReference type="InterPro" id="IPR036425">
    <property type="entry name" value="MoaB/Mog-like_dom_sf"/>
</dbReference>
<dbReference type="CDD" id="cd00887">
    <property type="entry name" value="MoeA"/>
    <property type="match status" value="1"/>
</dbReference>
<dbReference type="Pfam" id="PF03454">
    <property type="entry name" value="MoeA_C"/>
    <property type="match status" value="1"/>
</dbReference>
<dbReference type="Proteomes" id="UP001156856">
    <property type="component" value="Unassembled WGS sequence"/>
</dbReference>
<dbReference type="Gene3D" id="2.170.190.11">
    <property type="entry name" value="Molybdopterin biosynthesis moea protein, domain 3"/>
    <property type="match status" value="1"/>
</dbReference>
<dbReference type="SUPFAM" id="SSF63867">
    <property type="entry name" value="MoeA C-terminal domain-like"/>
    <property type="match status" value="1"/>
</dbReference>
<dbReference type="EMBL" id="BJZU01000079">
    <property type="protein sequence ID" value="GEP05776.1"/>
    <property type="molecule type" value="Genomic_DNA"/>
</dbReference>
<dbReference type="SMART" id="SM00852">
    <property type="entry name" value="MoCF_biosynth"/>
    <property type="match status" value="1"/>
</dbReference>
<keyword evidence="6" id="KW-0460">Magnesium</keyword>
<dbReference type="EMBL" id="BSPK01000016">
    <property type="protein sequence ID" value="GLS62641.1"/>
    <property type="molecule type" value="Genomic_DNA"/>
</dbReference>
<dbReference type="GO" id="GO:0005737">
    <property type="term" value="C:cytoplasm"/>
    <property type="evidence" value="ECO:0007669"/>
    <property type="project" value="TreeGrafter"/>
</dbReference>
<dbReference type="Pfam" id="PF00994">
    <property type="entry name" value="MoCF_biosynth"/>
    <property type="match status" value="1"/>
</dbReference>
<evidence type="ECO:0000256" key="2">
    <source>
        <dbReference type="ARBA" id="ARBA00005046"/>
    </source>
</evidence>
<comment type="pathway">
    <text evidence="2 6">Cofactor biosynthesis; molybdopterin biosynthesis.</text>
</comment>
<keyword evidence="6" id="KW-0479">Metal-binding</keyword>
<dbReference type="Gene3D" id="3.40.980.10">
    <property type="entry name" value="MoaB/Mog-like domain"/>
    <property type="match status" value="1"/>
</dbReference>
<keyword evidence="6" id="KW-0500">Molybdenum</keyword>
<evidence type="ECO:0000256" key="1">
    <source>
        <dbReference type="ARBA" id="ARBA00002901"/>
    </source>
</evidence>
<dbReference type="NCBIfam" id="NF011068">
    <property type="entry name" value="PRK14498.1"/>
    <property type="match status" value="1"/>
</dbReference>
<dbReference type="GO" id="GO:0061599">
    <property type="term" value="F:molybdopterin molybdotransferase activity"/>
    <property type="evidence" value="ECO:0007669"/>
    <property type="project" value="UniProtKB-UniRule"/>
</dbReference>
<comment type="cofactor">
    <cofactor evidence="6">
        <name>Mg(2+)</name>
        <dbReference type="ChEBI" id="CHEBI:18420"/>
    </cofactor>
</comment>
<sequence length="665" mass="68657">MSDASQSETRAAFLERLAQVARQEQFLSVLSREEAAERFRAAVPHVALPAEPVPLAEALGRVLARDVASPIDVPPFDRSLVDGFAVRAADTEGAREGSPARLVLNGEILACGTAPAIAVTPGTATPIATGGVIPRGADAVVMVEATEAVGGAAEPAIEIARAATPGQFVGYAGADMALGETVLRRGVRVTAREIGMLAACGLSEVPAVRRPRVAVLSTGDELVAPGEPLKPAGIYDSNGAIVAASVAENGGVARPGGIVPDDEERLAEAIRRSLEEADLVVLSGGTSKGAGDVSHRILSRLGAPGILVHGVALKPGKPLCLAAVGDKAIVVLPGFPTSAMFTFHEFVVPLVRALAGLPPREETSVEARVPQRLASEIGRMEFVMASLARDGAGDGLVALPLPKGSGSVTAFSQADGFFPVPANRAGLEAGETVTVTRLGAGVKPPDLTIVGSHCLGLDRIVGLLAERGLRARTVWVGSAGGLAALKRGECDLAAMHLLDPASGRYNAPFLAPGMTLAPGWRRMQGVVFRAGDARFERRSPEEAVAALAEEPDAVMVNRNTGSGTRLLVDGLIKGARPAGYWNQPRSHNAVAAAVAQGRADWGVAIESVARAYGLGFLPLTEEHYDLAYRTDRAQEPALAAFLALMAEPATLQALTELGFAPGEAA</sequence>
<dbReference type="SUPFAM" id="SSF63882">
    <property type="entry name" value="MoeA N-terminal region -like"/>
    <property type="match status" value="1"/>
</dbReference>
<dbReference type="SUPFAM" id="SSF53850">
    <property type="entry name" value="Periplasmic binding protein-like II"/>
    <property type="match status" value="1"/>
</dbReference>
<gene>
    <name evidence="9" type="ORF">GCM10007888_10220</name>
    <name evidence="8" type="ORF">MOX02_38140</name>
</gene>
<comment type="similarity">
    <text evidence="3 6">Belongs to the MoeA family.</text>
</comment>
<evidence type="ECO:0000313" key="9">
    <source>
        <dbReference type="EMBL" id="GLS62641.1"/>
    </source>
</evidence>
<name>A0A512J730_9HYPH</name>
<comment type="catalytic activity">
    <reaction evidence="5">
        <text>adenylyl-molybdopterin + molybdate = Mo-molybdopterin + AMP + H(+)</text>
        <dbReference type="Rhea" id="RHEA:35047"/>
        <dbReference type="ChEBI" id="CHEBI:15378"/>
        <dbReference type="ChEBI" id="CHEBI:36264"/>
        <dbReference type="ChEBI" id="CHEBI:62727"/>
        <dbReference type="ChEBI" id="CHEBI:71302"/>
        <dbReference type="ChEBI" id="CHEBI:456215"/>
        <dbReference type="EC" id="2.10.1.1"/>
    </reaction>
</comment>
<dbReference type="OrthoDB" id="9804758at2"/>
<dbReference type="PROSITE" id="PS01079">
    <property type="entry name" value="MOCF_BIOSYNTHESIS_2"/>
    <property type="match status" value="1"/>
</dbReference>
<dbReference type="PANTHER" id="PTHR10192:SF5">
    <property type="entry name" value="GEPHYRIN"/>
    <property type="match status" value="1"/>
</dbReference>
<dbReference type="Pfam" id="PF12727">
    <property type="entry name" value="PBP_like"/>
    <property type="match status" value="1"/>
</dbReference>
<dbReference type="Proteomes" id="UP000321960">
    <property type="component" value="Unassembled WGS sequence"/>
</dbReference>
<protein>
    <recommendedName>
        <fullName evidence="6">Molybdopterin molybdenumtransferase</fullName>
        <ecNumber evidence="6">2.10.1.1</ecNumber>
    </recommendedName>
</protein>
<evidence type="ECO:0000256" key="4">
    <source>
        <dbReference type="ARBA" id="ARBA00023150"/>
    </source>
</evidence>
<dbReference type="InterPro" id="IPR038987">
    <property type="entry name" value="MoeA-like"/>
</dbReference>
<keyword evidence="4 6" id="KW-0501">Molybdenum cofactor biosynthesis</keyword>
<dbReference type="InterPro" id="IPR036688">
    <property type="entry name" value="MoeA_C_domain_IV_sf"/>
</dbReference>
<dbReference type="InterPro" id="IPR024370">
    <property type="entry name" value="PBP_domain"/>
</dbReference>
<evidence type="ECO:0000256" key="5">
    <source>
        <dbReference type="ARBA" id="ARBA00047317"/>
    </source>
</evidence>
<dbReference type="UniPathway" id="UPA00344"/>
<comment type="caution">
    <text evidence="8">The sequence shown here is derived from an EMBL/GenBank/DDBJ whole genome shotgun (WGS) entry which is preliminary data.</text>
</comment>
<dbReference type="GO" id="GO:0046872">
    <property type="term" value="F:metal ion binding"/>
    <property type="evidence" value="ECO:0007669"/>
    <property type="project" value="UniProtKB-UniRule"/>
</dbReference>
<comment type="function">
    <text evidence="1 6">Catalyzes the insertion of molybdate into adenylated molybdopterin with the concomitant release of AMP.</text>
</comment>
<dbReference type="InterPro" id="IPR005110">
    <property type="entry name" value="MoeA_linker/N"/>
</dbReference>
<dbReference type="GO" id="GO:0006777">
    <property type="term" value="P:Mo-molybdopterin cofactor biosynthetic process"/>
    <property type="evidence" value="ECO:0007669"/>
    <property type="project" value="UniProtKB-UniRule"/>
</dbReference>
<proteinExistence type="inferred from homology"/>
<dbReference type="InterPro" id="IPR036135">
    <property type="entry name" value="MoeA_linker/N_sf"/>
</dbReference>
<dbReference type="InterPro" id="IPR001453">
    <property type="entry name" value="MoaB/Mog_dom"/>
</dbReference>
<evidence type="ECO:0000256" key="6">
    <source>
        <dbReference type="RuleBase" id="RU365090"/>
    </source>
</evidence>
<dbReference type="RefSeq" id="WP_147027322.1">
    <property type="nucleotide sequence ID" value="NZ_BJZU01000079.1"/>
</dbReference>
<organism evidence="8 10">
    <name type="scientific">Methylobacterium oxalidis</name>
    <dbReference type="NCBI Taxonomy" id="944322"/>
    <lineage>
        <taxon>Bacteria</taxon>
        <taxon>Pseudomonadati</taxon>
        <taxon>Pseudomonadota</taxon>
        <taxon>Alphaproteobacteria</taxon>
        <taxon>Hyphomicrobiales</taxon>
        <taxon>Methylobacteriaceae</taxon>
        <taxon>Methylobacterium</taxon>
    </lineage>
</organism>
<reference evidence="9" key="1">
    <citation type="journal article" date="2014" name="Int. J. Syst. Evol. Microbiol.">
        <title>Complete genome of a new Firmicutes species belonging to the dominant human colonic microbiota ('Ruminococcus bicirculans') reveals two chromosomes and a selective capacity to utilize plant glucans.</title>
        <authorList>
            <consortium name="NISC Comparative Sequencing Program"/>
            <person name="Wegmann U."/>
            <person name="Louis P."/>
            <person name="Goesmann A."/>
            <person name="Henrissat B."/>
            <person name="Duncan S.H."/>
            <person name="Flint H.J."/>
        </authorList>
    </citation>
    <scope>NUCLEOTIDE SEQUENCE</scope>
    <source>
        <strain evidence="9">NBRC 107715</strain>
    </source>
</reference>